<evidence type="ECO:0000256" key="3">
    <source>
        <dbReference type="ARBA" id="ARBA00023136"/>
    </source>
</evidence>
<dbReference type="EMBL" id="JAPWTK010000015">
    <property type="protein sequence ID" value="KAJ8958824.1"/>
    <property type="molecule type" value="Genomic_DNA"/>
</dbReference>
<keyword evidence="7" id="KW-1185">Reference proteome</keyword>
<dbReference type="PROSITE" id="PS50929">
    <property type="entry name" value="ABC_TM1F"/>
    <property type="match status" value="1"/>
</dbReference>
<keyword evidence="2" id="KW-1133">Transmembrane helix</keyword>
<dbReference type="Proteomes" id="UP001162162">
    <property type="component" value="Unassembled WGS sequence"/>
</dbReference>
<dbReference type="GO" id="GO:0140359">
    <property type="term" value="F:ABC-type transporter activity"/>
    <property type="evidence" value="ECO:0007669"/>
    <property type="project" value="InterPro"/>
</dbReference>
<organism evidence="6 7">
    <name type="scientific">Aromia moschata</name>
    <dbReference type="NCBI Taxonomy" id="1265417"/>
    <lineage>
        <taxon>Eukaryota</taxon>
        <taxon>Metazoa</taxon>
        <taxon>Ecdysozoa</taxon>
        <taxon>Arthropoda</taxon>
        <taxon>Hexapoda</taxon>
        <taxon>Insecta</taxon>
        <taxon>Pterygota</taxon>
        <taxon>Neoptera</taxon>
        <taxon>Endopterygota</taxon>
        <taxon>Coleoptera</taxon>
        <taxon>Polyphaga</taxon>
        <taxon>Cucujiformia</taxon>
        <taxon>Chrysomeloidea</taxon>
        <taxon>Cerambycidae</taxon>
        <taxon>Cerambycinae</taxon>
        <taxon>Callichromatini</taxon>
        <taxon>Aromia</taxon>
    </lineage>
</organism>
<gene>
    <name evidence="6" type="ORF">NQ318_019585</name>
</gene>
<evidence type="ECO:0000256" key="2">
    <source>
        <dbReference type="ARBA" id="ARBA00022989"/>
    </source>
</evidence>
<evidence type="ECO:0000256" key="1">
    <source>
        <dbReference type="ARBA" id="ARBA00022692"/>
    </source>
</evidence>
<proteinExistence type="predicted"/>
<evidence type="ECO:0000259" key="5">
    <source>
        <dbReference type="PROSITE" id="PS50929"/>
    </source>
</evidence>
<feature type="region of interest" description="Disordered" evidence="4">
    <location>
        <begin position="50"/>
        <end position="69"/>
    </location>
</feature>
<feature type="domain" description="ABC transmembrane type-1" evidence="5">
    <location>
        <begin position="136"/>
        <end position="247"/>
    </location>
</feature>
<sequence>MAAVVYISKINVKLLNSHLRRTFSYRNFTHLHSKHKSAYNVSPLIHEVHKSSISNKDQESSPASGGILSLPLNKVPSNIPEEPTGPRMFSPRRFDDLERGFAFERQTPVTGTEMIQAMLQYIWPKDDNMIRNRVKLAVSLLIGAKILNVTVPFIFKYVVDYLNAGGGVEYGHCPSDYGDCVNELVTRIAGAAGFNELRNAVFAKVAQHSIRKIAKNVFLHLHNLDLAFHLQRQTGALSKTIDRGSRA</sequence>
<evidence type="ECO:0000313" key="7">
    <source>
        <dbReference type="Proteomes" id="UP001162162"/>
    </source>
</evidence>
<dbReference type="Gene3D" id="1.20.1560.10">
    <property type="entry name" value="ABC transporter type 1, transmembrane domain"/>
    <property type="match status" value="1"/>
</dbReference>
<feature type="compositionally biased region" description="Polar residues" evidence="4">
    <location>
        <begin position="51"/>
        <end position="63"/>
    </location>
</feature>
<name>A0AAV8Z537_9CUCU</name>
<dbReference type="GO" id="GO:0016020">
    <property type="term" value="C:membrane"/>
    <property type="evidence" value="ECO:0007669"/>
    <property type="project" value="InterPro"/>
</dbReference>
<evidence type="ECO:0000256" key="4">
    <source>
        <dbReference type="SAM" id="MobiDB-lite"/>
    </source>
</evidence>
<keyword evidence="1" id="KW-0812">Transmembrane</keyword>
<reference evidence="6" key="1">
    <citation type="journal article" date="2023" name="Insect Mol. Biol.">
        <title>Genome sequencing provides insights into the evolution of gene families encoding plant cell wall-degrading enzymes in longhorned beetles.</title>
        <authorList>
            <person name="Shin N.R."/>
            <person name="Okamura Y."/>
            <person name="Kirsch R."/>
            <person name="Pauchet Y."/>
        </authorList>
    </citation>
    <scope>NUCLEOTIDE SEQUENCE</scope>
    <source>
        <strain evidence="6">AMC_N1</strain>
    </source>
</reference>
<dbReference type="AlphaFoldDB" id="A0AAV8Z537"/>
<evidence type="ECO:0000313" key="6">
    <source>
        <dbReference type="EMBL" id="KAJ8958824.1"/>
    </source>
</evidence>
<keyword evidence="3" id="KW-0472">Membrane</keyword>
<accession>A0AAV8Z537</accession>
<dbReference type="SUPFAM" id="SSF90123">
    <property type="entry name" value="ABC transporter transmembrane region"/>
    <property type="match status" value="1"/>
</dbReference>
<protein>
    <recommendedName>
        <fullName evidence="5">ABC transmembrane type-1 domain-containing protein</fullName>
    </recommendedName>
</protein>
<comment type="caution">
    <text evidence="6">The sequence shown here is derived from an EMBL/GenBank/DDBJ whole genome shotgun (WGS) entry which is preliminary data.</text>
</comment>
<dbReference type="GO" id="GO:0005524">
    <property type="term" value="F:ATP binding"/>
    <property type="evidence" value="ECO:0007669"/>
    <property type="project" value="InterPro"/>
</dbReference>
<dbReference type="InterPro" id="IPR036640">
    <property type="entry name" value="ABC1_TM_sf"/>
</dbReference>
<dbReference type="InterPro" id="IPR011527">
    <property type="entry name" value="ABC1_TM_dom"/>
</dbReference>